<feature type="compositionally biased region" description="Polar residues" evidence="1">
    <location>
        <begin position="34"/>
        <end position="47"/>
    </location>
</feature>
<reference evidence="2" key="1">
    <citation type="submission" date="2016-05" db="EMBL/GenBank/DDBJ databases">
        <authorList>
            <person name="Lavstsen T."/>
            <person name="Jespersen J.S."/>
        </authorList>
    </citation>
    <scope>NUCLEOTIDE SEQUENCE</scope>
    <source>
        <tissue evidence="2">Brain</tissue>
    </source>
</reference>
<proteinExistence type="predicted"/>
<protein>
    <submittedName>
        <fullName evidence="2">AT-hook transcription factor</fullName>
    </submittedName>
</protein>
<feature type="non-terminal residue" evidence="2">
    <location>
        <position position="1"/>
    </location>
</feature>
<dbReference type="AlphaFoldDB" id="A0A1A7ZYP3"/>
<evidence type="ECO:0000256" key="1">
    <source>
        <dbReference type="SAM" id="MobiDB-lite"/>
    </source>
</evidence>
<evidence type="ECO:0000313" key="2">
    <source>
        <dbReference type="EMBL" id="SBP47396.1"/>
    </source>
</evidence>
<accession>A0A1A7ZYP3</accession>
<gene>
    <name evidence="2" type="primary">AKNA</name>
</gene>
<sequence>QQRERQRHPVAAPNAQRQSQPHLRGPPATLRRTLLQTPPANQQQNSHPHSEPLPGPTPPQLPPSTQMPQIP</sequence>
<feature type="region of interest" description="Disordered" evidence="1">
    <location>
        <begin position="1"/>
        <end position="71"/>
    </location>
</feature>
<dbReference type="EMBL" id="HADY01008911">
    <property type="protein sequence ID" value="SBP47396.1"/>
    <property type="molecule type" value="Transcribed_RNA"/>
</dbReference>
<reference evidence="2" key="2">
    <citation type="submission" date="2016-06" db="EMBL/GenBank/DDBJ databases">
        <title>The genome of a short-lived fish provides insights into sex chromosome evolution and the genetic control of aging.</title>
        <authorList>
            <person name="Reichwald K."/>
            <person name="Felder M."/>
            <person name="Petzold A."/>
            <person name="Koch P."/>
            <person name="Groth M."/>
            <person name="Platzer M."/>
        </authorList>
    </citation>
    <scope>NUCLEOTIDE SEQUENCE</scope>
    <source>
        <tissue evidence="2">Brain</tissue>
    </source>
</reference>
<organism evidence="2">
    <name type="scientific">Nothobranchius furzeri</name>
    <name type="common">Turquoise killifish</name>
    <dbReference type="NCBI Taxonomy" id="105023"/>
    <lineage>
        <taxon>Eukaryota</taxon>
        <taxon>Metazoa</taxon>
        <taxon>Chordata</taxon>
        <taxon>Craniata</taxon>
        <taxon>Vertebrata</taxon>
        <taxon>Euteleostomi</taxon>
        <taxon>Actinopterygii</taxon>
        <taxon>Neopterygii</taxon>
        <taxon>Teleostei</taxon>
        <taxon>Neoteleostei</taxon>
        <taxon>Acanthomorphata</taxon>
        <taxon>Ovalentaria</taxon>
        <taxon>Atherinomorphae</taxon>
        <taxon>Cyprinodontiformes</taxon>
        <taxon>Nothobranchiidae</taxon>
        <taxon>Nothobranchius</taxon>
    </lineage>
</organism>
<name>A0A1A7ZYP3_NOTFU</name>
<feature type="compositionally biased region" description="Pro residues" evidence="1">
    <location>
        <begin position="51"/>
        <end position="62"/>
    </location>
</feature>